<accession>A0A0V1PQD3</accession>
<dbReference type="InterPro" id="IPR013922">
    <property type="entry name" value="Cyclin_PHO80-like"/>
</dbReference>
<name>A0A0V1PQD3_9ASCO</name>
<dbReference type="GeneID" id="26842792"/>
<proteinExistence type="predicted"/>
<dbReference type="Proteomes" id="UP000054251">
    <property type="component" value="Unassembled WGS sequence"/>
</dbReference>
<evidence type="ECO:0008006" key="3">
    <source>
        <dbReference type="Google" id="ProtNLM"/>
    </source>
</evidence>
<dbReference type="RefSeq" id="XP_015464557.1">
    <property type="nucleotide sequence ID" value="XM_015614612.1"/>
</dbReference>
<dbReference type="GO" id="GO:0000307">
    <property type="term" value="C:cyclin-dependent protein kinase holoenzyme complex"/>
    <property type="evidence" value="ECO:0007669"/>
    <property type="project" value="UniProtKB-ARBA"/>
</dbReference>
<protein>
    <recommendedName>
        <fullName evidence="3">Cyclin N-terminal domain-containing protein</fullName>
    </recommendedName>
</protein>
<dbReference type="PANTHER" id="PTHR15615">
    <property type="match status" value="1"/>
</dbReference>
<dbReference type="AlphaFoldDB" id="A0A0V1PQD3"/>
<reference evidence="1 2" key="1">
    <citation type="submission" date="2015-11" db="EMBL/GenBank/DDBJ databases">
        <title>The genome of Debaryomyces fabryi.</title>
        <authorList>
            <person name="Tafer H."/>
            <person name="Lopandic K."/>
        </authorList>
    </citation>
    <scope>NUCLEOTIDE SEQUENCE [LARGE SCALE GENOMIC DNA]</scope>
    <source>
        <strain evidence="1 2">CBS 789</strain>
    </source>
</reference>
<dbReference type="GO" id="GO:0005634">
    <property type="term" value="C:nucleus"/>
    <property type="evidence" value="ECO:0007669"/>
    <property type="project" value="TreeGrafter"/>
</dbReference>
<evidence type="ECO:0000313" key="1">
    <source>
        <dbReference type="EMBL" id="KRZ98454.1"/>
    </source>
</evidence>
<dbReference type="GO" id="GO:0016538">
    <property type="term" value="F:cyclin-dependent protein serine/threonine kinase regulator activity"/>
    <property type="evidence" value="ECO:0007669"/>
    <property type="project" value="TreeGrafter"/>
</dbReference>
<dbReference type="Gene3D" id="1.10.472.10">
    <property type="entry name" value="Cyclin-like"/>
    <property type="match status" value="1"/>
</dbReference>
<comment type="caution">
    <text evidence="1">The sequence shown here is derived from an EMBL/GenBank/DDBJ whole genome shotgun (WGS) entry which is preliminary data.</text>
</comment>
<dbReference type="EMBL" id="LMYN01000280">
    <property type="protein sequence ID" value="KRZ98454.1"/>
    <property type="molecule type" value="Genomic_DNA"/>
</dbReference>
<dbReference type="GO" id="GO:0019901">
    <property type="term" value="F:protein kinase binding"/>
    <property type="evidence" value="ECO:0007669"/>
    <property type="project" value="InterPro"/>
</dbReference>
<evidence type="ECO:0000313" key="2">
    <source>
        <dbReference type="Proteomes" id="UP000054251"/>
    </source>
</evidence>
<dbReference type="PANTHER" id="PTHR15615:SF36">
    <property type="entry name" value="PHO85 CYCLIN-5"/>
    <property type="match status" value="1"/>
</dbReference>
<dbReference type="CDD" id="cd20557">
    <property type="entry name" value="CYCLIN_ScPCL1-like"/>
    <property type="match status" value="1"/>
</dbReference>
<keyword evidence="2" id="KW-1185">Reference proteome</keyword>
<organism evidence="1 2">
    <name type="scientific">Debaryomyces fabryi</name>
    <dbReference type="NCBI Taxonomy" id="58627"/>
    <lineage>
        <taxon>Eukaryota</taxon>
        <taxon>Fungi</taxon>
        <taxon>Dikarya</taxon>
        <taxon>Ascomycota</taxon>
        <taxon>Saccharomycotina</taxon>
        <taxon>Pichiomycetes</taxon>
        <taxon>Debaryomycetaceae</taxon>
        <taxon>Debaryomyces</taxon>
    </lineage>
</organism>
<gene>
    <name evidence="1" type="ORF">AC631_05783</name>
</gene>
<sequence length="301" mass="35045">MSLDSCKLTNDIESTPDTTYVNDSLSPSGLSPLNAKETVLPNNFKYYSHHLNKGQFNLILINCSINLVKVLYPEMDENKIKLRFFMIEILRRSKTSIQSLQITCFYLLKLIQKSRSELPTCPKKLFLGLLIIASKFNQDANYSFKTWLKICGCNNGTDANAKSDLNLQILRSIEVNCLGLLDYECYINNSKYENWCNILLIFGYDFIKFHKIFKSEITWEADVDVIAHKLIKWKKFLMNLDISKLNEIKSSFNDYYINQYGKKVLLYDDDADVPSLFDNGKRKFMNNDFYSIEKKFKVSCK</sequence>
<dbReference type="OrthoDB" id="286814at2759"/>